<evidence type="ECO:0000259" key="3">
    <source>
        <dbReference type="Pfam" id="PF00149"/>
    </source>
</evidence>
<dbReference type="InterPro" id="IPR029052">
    <property type="entry name" value="Metallo-depent_PP-like"/>
</dbReference>
<evidence type="ECO:0000256" key="1">
    <source>
        <dbReference type="ARBA" id="ARBA00022729"/>
    </source>
</evidence>
<dbReference type="InterPro" id="IPR006179">
    <property type="entry name" value="5_nucleotidase/apyrase"/>
</dbReference>
<keyword evidence="2" id="KW-0547">Nucleotide-binding</keyword>
<dbReference type="EMBL" id="JAEKJY010000001">
    <property type="protein sequence ID" value="MBN8233666.1"/>
    <property type="molecule type" value="Genomic_DNA"/>
</dbReference>
<evidence type="ECO:0000313" key="5">
    <source>
        <dbReference type="EMBL" id="MBN8233666.1"/>
    </source>
</evidence>
<dbReference type="PANTHER" id="PTHR11575">
    <property type="entry name" value="5'-NUCLEOTIDASE-RELATED"/>
    <property type="match status" value="1"/>
</dbReference>
<dbReference type="RefSeq" id="WP_206931647.1">
    <property type="nucleotide sequence ID" value="NZ_JAEKJY010000001.1"/>
</dbReference>
<comment type="similarity">
    <text evidence="2">Belongs to the 5'-nucleotidase family.</text>
</comment>
<dbReference type="PANTHER" id="PTHR11575:SF24">
    <property type="entry name" value="5'-NUCLEOTIDASE"/>
    <property type="match status" value="1"/>
</dbReference>
<evidence type="ECO:0000313" key="6">
    <source>
        <dbReference type="Proteomes" id="UP000663970"/>
    </source>
</evidence>
<feature type="domain" description="5'-Nucleotidase C-terminal" evidence="4">
    <location>
        <begin position="341"/>
        <end position="488"/>
    </location>
</feature>
<dbReference type="Gene3D" id="3.60.21.10">
    <property type="match status" value="1"/>
</dbReference>
<dbReference type="InterPro" id="IPR036907">
    <property type="entry name" value="5'-Nucleotdase_C_sf"/>
</dbReference>
<dbReference type="SUPFAM" id="SSF55816">
    <property type="entry name" value="5'-nucleotidase (syn. UDP-sugar hydrolase), C-terminal domain"/>
    <property type="match status" value="1"/>
</dbReference>
<protein>
    <submittedName>
        <fullName evidence="5">Bifunctional metallophosphatase/5'-nucleotidase</fullName>
    </submittedName>
</protein>
<accession>A0ABS3DQQ0</accession>
<sequence length="515" mass="56430">MRTFKRRMPLLLGLLLVTGFLLAAETLYSEERVDIQLLGVNDLHGQLEAELTFDGKKAGGAEYLAAYLKACEKENPHSLIVHAGDMIGGSPPISSLFQDEPTVEWMNRVGFDVGTLGNHELDEGVEEMTRLLDGGWHKQTGTFSGSTTPYTAANVVDESTGEPLLPSHIIKEIKGVPVGFIGVVTTDTRDYVLEENLEGIRITDEVTAVNEAAQELKDKGVSSIIVLGHVSAASDKSGTKGSESFVEMAGAIDDEVDVLFAGHNHTYADIEVDGKLIVQAYSYGRAFSKVDLTIDPATQDIVNKEAEIVVTYHEGMDPDPETTALLEPYQAQIEEEYHQVLGEAEHGLSRKKDEKGRSALGELVADSLKENMQADMAFVHHGGIRQSIPQGPIQAVDLHSSLPFKHYGVRLAMTGKQIEDALLEQWREGRTNRVQPSGMTYQWEKKDDVISVYNLRDQDGEPVDPEQTYTVAVTQYLAYGGDGFEAFGRGELLREGDLLVDIVSDHISGNSLLDE</sequence>
<name>A0ABS3DQQ0_9BACI</name>
<keyword evidence="1" id="KW-0732">Signal</keyword>
<dbReference type="PRINTS" id="PR01607">
    <property type="entry name" value="APYRASEFAMLY"/>
</dbReference>
<comment type="caution">
    <text evidence="5">The sequence shown here is derived from an EMBL/GenBank/DDBJ whole genome shotgun (WGS) entry which is preliminary data.</text>
</comment>
<gene>
    <name evidence="5" type="ORF">JF544_00330</name>
</gene>
<evidence type="ECO:0000256" key="2">
    <source>
        <dbReference type="RuleBase" id="RU362119"/>
    </source>
</evidence>
<dbReference type="Pfam" id="PF02872">
    <property type="entry name" value="5_nucleotid_C"/>
    <property type="match status" value="1"/>
</dbReference>
<organism evidence="5 6">
    <name type="scientific">Halobacillus kuroshimensis</name>
    <dbReference type="NCBI Taxonomy" id="302481"/>
    <lineage>
        <taxon>Bacteria</taxon>
        <taxon>Bacillati</taxon>
        <taxon>Bacillota</taxon>
        <taxon>Bacilli</taxon>
        <taxon>Bacillales</taxon>
        <taxon>Bacillaceae</taxon>
        <taxon>Halobacillus</taxon>
    </lineage>
</organism>
<dbReference type="InterPro" id="IPR008334">
    <property type="entry name" value="5'-Nucleotdase_C"/>
</dbReference>
<keyword evidence="2" id="KW-0378">Hydrolase</keyword>
<keyword evidence="6" id="KW-1185">Reference proteome</keyword>
<dbReference type="Gene3D" id="3.90.780.10">
    <property type="entry name" value="5'-Nucleotidase, C-terminal domain"/>
    <property type="match status" value="1"/>
</dbReference>
<reference evidence="5 6" key="1">
    <citation type="submission" date="2020-12" db="EMBL/GenBank/DDBJ databases">
        <title>Oil enriched cultivation method for isolating marine PHA-producing bacteria.</title>
        <authorList>
            <person name="Zheng W."/>
            <person name="Yu S."/>
            <person name="Huang Y."/>
        </authorList>
    </citation>
    <scope>NUCLEOTIDE SEQUENCE [LARGE SCALE GENOMIC DNA]</scope>
    <source>
        <strain evidence="5 6">SY-2-6</strain>
    </source>
</reference>
<dbReference type="Proteomes" id="UP000663970">
    <property type="component" value="Unassembled WGS sequence"/>
</dbReference>
<proteinExistence type="inferred from homology"/>
<dbReference type="Pfam" id="PF00149">
    <property type="entry name" value="Metallophos"/>
    <property type="match status" value="1"/>
</dbReference>
<evidence type="ECO:0000259" key="4">
    <source>
        <dbReference type="Pfam" id="PF02872"/>
    </source>
</evidence>
<dbReference type="SUPFAM" id="SSF56300">
    <property type="entry name" value="Metallo-dependent phosphatases"/>
    <property type="match status" value="1"/>
</dbReference>
<dbReference type="InterPro" id="IPR004843">
    <property type="entry name" value="Calcineurin-like_PHP"/>
</dbReference>
<feature type="domain" description="Calcineurin-like phosphoesterase" evidence="3">
    <location>
        <begin position="37"/>
        <end position="267"/>
    </location>
</feature>